<dbReference type="InterPro" id="IPR007345">
    <property type="entry name" value="Polysacch_pyruvyl_Trfase"/>
</dbReference>
<evidence type="ECO:0000313" key="3">
    <source>
        <dbReference type="EMBL" id="OCG73904.1"/>
    </source>
</evidence>
<evidence type="ECO:0000256" key="1">
    <source>
        <dbReference type="SAM" id="MobiDB-lite"/>
    </source>
</evidence>
<evidence type="ECO:0000259" key="2">
    <source>
        <dbReference type="Pfam" id="PF04230"/>
    </source>
</evidence>
<organism evidence="3 4">
    <name type="scientific">Microbacterium sediminis</name>
    <dbReference type="NCBI Taxonomy" id="904291"/>
    <lineage>
        <taxon>Bacteria</taxon>
        <taxon>Bacillati</taxon>
        <taxon>Actinomycetota</taxon>
        <taxon>Actinomycetes</taxon>
        <taxon>Micrococcales</taxon>
        <taxon>Microbacteriaceae</taxon>
        <taxon>Microbacterium</taxon>
    </lineage>
</organism>
<dbReference type="EMBL" id="LXMD01000023">
    <property type="protein sequence ID" value="OCG73904.1"/>
    <property type="molecule type" value="Genomic_DNA"/>
</dbReference>
<comment type="caution">
    <text evidence="3">The sequence shown here is derived from an EMBL/GenBank/DDBJ whole genome shotgun (WGS) entry which is preliminary data.</text>
</comment>
<dbReference type="AlphaFoldDB" id="A0A1B9NBJ3"/>
<name>A0A1B9NBJ3_9MICO</name>
<gene>
    <name evidence="3" type="ORF">A7J15_06750</name>
</gene>
<protein>
    <recommendedName>
        <fullName evidence="2">Polysaccharide pyruvyl transferase domain-containing protein</fullName>
    </recommendedName>
</protein>
<feature type="domain" description="Polysaccharide pyruvyl transferase" evidence="2">
    <location>
        <begin position="68"/>
        <end position="191"/>
    </location>
</feature>
<accession>A0A1B9NBJ3</accession>
<sequence>MAFDGETFAGVRLPRWYPDDDGARNFGDELGPMLVRAIAESEPALGTGAGTRLISVGSVLHFAEPGDVVWGAGINGKVWQRVTSGLDVRAVRGPYSRAVLLGHGIETPEVYGDPALLLPRLFPQIADEAHEGGEVIVPNLHERGAYTGTVIDPLDDPLEVARRIAGASFVIASSLHALIIADAFGVPSRPLLPATEHPFKYVDYYAGTGRRGVRFARSIEEARELGPVDPASFDGDALLGAFPRDLWPEPDPGGDPARVEVHGPDRFAQYRRESSAVLEGIARTLRRDETPEEASSLARALQVIADQDPHLIAVLEHATRPASAGTTARALYWYLRRCGPRLDLDARVRHAIRAFAGDDAIASERDRTVWRLVVEDDMTLARAIARDEEPYERGLERLGVAEPEPEPEPEREPDAPPQGSALRQGADRLRRLITGRPRNGER</sequence>
<reference evidence="3 4" key="1">
    <citation type="submission" date="2016-05" db="EMBL/GenBank/DDBJ databases">
        <authorList>
            <person name="Lavstsen T."/>
            <person name="Jespersen J.S."/>
        </authorList>
    </citation>
    <scope>NUCLEOTIDE SEQUENCE [LARGE SCALE GENOMIC DNA]</scope>
    <source>
        <strain evidence="3 4">YLB-01</strain>
    </source>
</reference>
<dbReference type="RefSeq" id="WP_067026249.1">
    <property type="nucleotide sequence ID" value="NZ_CP038256.1"/>
</dbReference>
<feature type="region of interest" description="Disordered" evidence="1">
    <location>
        <begin position="393"/>
        <end position="442"/>
    </location>
</feature>
<dbReference type="STRING" id="904291.A7J15_06750"/>
<dbReference type="Proteomes" id="UP000093355">
    <property type="component" value="Unassembled WGS sequence"/>
</dbReference>
<dbReference type="Pfam" id="PF04230">
    <property type="entry name" value="PS_pyruv_trans"/>
    <property type="match status" value="1"/>
</dbReference>
<proteinExistence type="predicted"/>
<dbReference type="OrthoDB" id="9803627at2"/>
<evidence type="ECO:0000313" key="4">
    <source>
        <dbReference type="Proteomes" id="UP000093355"/>
    </source>
</evidence>
<keyword evidence="4" id="KW-1185">Reference proteome</keyword>